<organism evidence="1 2">
    <name type="scientific">Anopheles atroparvus</name>
    <name type="common">European mosquito</name>
    <dbReference type="NCBI Taxonomy" id="41427"/>
    <lineage>
        <taxon>Eukaryota</taxon>
        <taxon>Metazoa</taxon>
        <taxon>Ecdysozoa</taxon>
        <taxon>Arthropoda</taxon>
        <taxon>Hexapoda</taxon>
        <taxon>Insecta</taxon>
        <taxon>Pterygota</taxon>
        <taxon>Neoptera</taxon>
        <taxon>Endopterygota</taxon>
        <taxon>Diptera</taxon>
        <taxon>Nematocera</taxon>
        <taxon>Culicoidea</taxon>
        <taxon>Culicidae</taxon>
        <taxon>Anophelinae</taxon>
        <taxon>Anopheles</taxon>
    </lineage>
</organism>
<evidence type="ECO:0000313" key="2">
    <source>
        <dbReference type="Proteomes" id="UP000075880"/>
    </source>
</evidence>
<dbReference type="EnsemblMetazoa" id="ENSAATROPT011511">
    <property type="protein sequence ID" value="ENSAATROPP010413"/>
    <property type="gene ID" value="ENSAATROPG009378"/>
</dbReference>
<reference evidence="1" key="1">
    <citation type="submission" date="2024-04" db="UniProtKB">
        <authorList>
            <consortium name="EnsemblMetazoa"/>
        </authorList>
    </citation>
    <scope>IDENTIFICATION</scope>
    <source>
        <strain evidence="1">EBRO</strain>
    </source>
</reference>
<protein>
    <submittedName>
        <fullName evidence="1">Uncharacterized protein</fullName>
    </submittedName>
</protein>
<dbReference type="Proteomes" id="UP000075880">
    <property type="component" value="Unassembled WGS sequence"/>
</dbReference>
<evidence type="ECO:0000313" key="1">
    <source>
        <dbReference type="EnsemblMetazoa" id="ENSAATROPP010413"/>
    </source>
</evidence>
<dbReference type="AlphaFoldDB" id="A0AAG5DIA3"/>
<proteinExistence type="predicted"/>
<accession>A0AAG5DIA3</accession>
<sequence>MVKDALGLGDLTQREKIEMEVLEGNISGQFFVDQCGKEVLPITRSRSCDAVLRPRVSRLKQQQKDTDDVVRHERAKHRLHANSREQFDDVRALLVQLSPARFGENFQFLQQMLHDGAEWAGTRTGTPRGMVLVEIARNDHVGTDRAQRLANELRVAGAVGGVRLFTQQLGDHLGEAFTKLATRFGQLHAALQVQAEVLERGLVLQRRLDEELQVHVQVLEHVHRWRDALRVAVSDQAGQYRHRPVTAYVLHEETLLAYVQYLLLFLVQHRVAGVRTLGQRQDDVQRHVLAVALHRQLEEPADGRFRPQIGALLGEFLQRQQHHRLDALAWVLQVLEQQIDLIGDIHQRCAGQLRQRADDFHHKQLRGILGQQVTAERSHKRGRTSVVMHVAQHRDEVQLHVDGRLQTFYHRGHLRAHSDRERLRLGGELHACENGRFYLDRVVAVERHPDRMVDVLLFGNHERDRTEHPKRQGPRNWIVRVDHHEEAFQKLVDVQNLLQVLFALLTYAQYPQPGKIRADAEELRQLEEGRVDQDGKRVLFEQLRKTNDRLALVADFARPDAFVQLDEHRVGVAIGFVEEVFVEIVHSHANHGARFI</sequence>
<name>A0AAG5DIA3_ANOAO</name>
<keyword evidence="2" id="KW-1185">Reference proteome</keyword>